<feature type="region of interest" description="Disordered" evidence="1">
    <location>
        <begin position="1"/>
        <end position="93"/>
    </location>
</feature>
<feature type="compositionally biased region" description="Polar residues" evidence="1">
    <location>
        <begin position="17"/>
        <end position="35"/>
    </location>
</feature>
<protein>
    <submittedName>
        <fullName evidence="2">Uncharacterized protein</fullName>
    </submittedName>
</protein>
<proteinExistence type="predicted"/>
<sequence length="164" mass="18323">MVKIQPVPSEGPDSQDKSFNQANENGGNDLKSNGQEPDAHMNSPRNDSQKDEATHGMDHLLKEGSNDDEALDPATPISQQGQNPPHPRVSYWKHRASHPLDNIISSFDQGITTRSKVCMHSEGPSSKNVNRAHTRQKFTAPWELTRDKVPQTGQHSQSFFKLYL</sequence>
<dbReference type="Proteomes" id="UP000823775">
    <property type="component" value="Unassembled WGS sequence"/>
</dbReference>
<gene>
    <name evidence="2" type="ORF">HAX54_046297</name>
</gene>
<evidence type="ECO:0000313" key="3">
    <source>
        <dbReference type="Proteomes" id="UP000823775"/>
    </source>
</evidence>
<name>A0ABS8SR52_DATST</name>
<comment type="caution">
    <text evidence="2">The sequence shown here is derived from an EMBL/GenBank/DDBJ whole genome shotgun (WGS) entry which is preliminary data.</text>
</comment>
<organism evidence="2 3">
    <name type="scientific">Datura stramonium</name>
    <name type="common">Jimsonweed</name>
    <name type="synonym">Common thornapple</name>
    <dbReference type="NCBI Taxonomy" id="4076"/>
    <lineage>
        <taxon>Eukaryota</taxon>
        <taxon>Viridiplantae</taxon>
        <taxon>Streptophyta</taxon>
        <taxon>Embryophyta</taxon>
        <taxon>Tracheophyta</taxon>
        <taxon>Spermatophyta</taxon>
        <taxon>Magnoliopsida</taxon>
        <taxon>eudicotyledons</taxon>
        <taxon>Gunneridae</taxon>
        <taxon>Pentapetalae</taxon>
        <taxon>asterids</taxon>
        <taxon>lamiids</taxon>
        <taxon>Solanales</taxon>
        <taxon>Solanaceae</taxon>
        <taxon>Solanoideae</taxon>
        <taxon>Datureae</taxon>
        <taxon>Datura</taxon>
    </lineage>
</organism>
<accession>A0ABS8SR52</accession>
<evidence type="ECO:0000313" key="2">
    <source>
        <dbReference type="EMBL" id="MCD7461504.1"/>
    </source>
</evidence>
<dbReference type="EMBL" id="JACEIK010000729">
    <property type="protein sequence ID" value="MCD7461504.1"/>
    <property type="molecule type" value="Genomic_DNA"/>
</dbReference>
<keyword evidence="3" id="KW-1185">Reference proteome</keyword>
<reference evidence="2 3" key="1">
    <citation type="journal article" date="2021" name="BMC Genomics">
        <title>Datura genome reveals duplications of psychoactive alkaloid biosynthetic genes and high mutation rate following tissue culture.</title>
        <authorList>
            <person name="Rajewski A."/>
            <person name="Carter-House D."/>
            <person name="Stajich J."/>
            <person name="Litt A."/>
        </authorList>
    </citation>
    <scope>NUCLEOTIDE SEQUENCE [LARGE SCALE GENOMIC DNA]</scope>
    <source>
        <strain evidence="2">AR-01</strain>
    </source>
</reference>
<feature type="compositionally biased region" description="Basic and acidic residues" evidence="1">
    <location>
        <begin position="47"/>
        <end position="65"/>
    </location>
</feature>
<evidence type="ECO:0000256" key="1">
    <source>
        <dbReference type="SAM" id="MobiDB-lite"/>
    </source>
</evidence>